<sequence length="138" mass="14842">MKGRLWDDPGKYLGTRYRKARKVLVYDSPEVDAAIEAGVLSEEEYQDVLRADVVVRATPRRGEASERVVVVEASKVVDRGDVERAARRAALLGRVWPGAEGAVFGYAITAGARELGEASGVRVLVERTAEEAAGEGAA</sequence>
<protein>
    <submittedName>
        <fullName evidence="1">Uncharacterized protein</fullName>
    </submittedName>
</protein>
<organism evidence="1 2">
    <name type="scientific">Tepidiforma flava</name>
    <dbReference type="NCBI Taxonomy" id="3004094"/>
    <lineage>
        <taxon>Bacteria</taxon>
        <taxon>Bacillati</taxon>
        <taxon>Chloroflexota</taxon>
        <taxon>Tepidiformia</taxon>
        <taxon>Tepidiformales</taxon>
        <taxon>Tepidiformaceae</taxon>
        <taxon>Tepidiforma</taxon>
    </lineage>
</organism>
<evidence type="ECO:0000313" key="2">
    <source>
        <dbReference type="Proteomes" id="UP001212803"/>
    </source>
</evidence>
<dbReference type="EMBL" id="CP115149">
    <property type="protein sequence ID" value="WBL35087.1"/>
    <property type="molecule type" value="Genomic_DNA"/>
</dbReference>
<keyword evidence="2" id="KW-1185">Reference proteome</keyword>
<proteinExistence type="predicted"/>
<gene>
    <name evidence="1" type="ORF">O0235_09840</name>
</gene>
<dbReference type="Proteomes" id="UP001212803">
    <property type="component" value="Chromosome"/>
</dbReference>
<reference evidence="1 2" key="1">
    <citation type="journal article" date="2023" name="ISME J.">
        <title>Thermophilic Dehalococcoidia with unusual traits shed light on an unexpected past.</title>
        <authorList>
            <person name="Palmer M."/>
            <person name="Covington J.K."/>
            <person name="Zhou E.M."/>
            <person name="Thomas S.C."/>
            <person name="Habib N."/>
            <person name="Seymour C.O."/>
            <person name="Lai D."/>
            <person name="Johnston J."/>
            <person name="Hashimi A."/>
            <person name="Jiao J.Y."/>
            <person name="Muok A.R."/>
            <person name="Liu L."/>
            <person name="Xian W.D."/>
            <person name="Zhi X.Y."/>
            <person name="Li M.M."/>
            <person name="Silva L.P."/>
            <person name="Bowen B.P."/>
            <person name="Louie K."/>
            <person name="Briegel A."/>
            <person name="Pett-Ridge J."/>
            <person name="Weber P.K."/>
            <person name="Tocheva E.I."/>
            <person name="Woyke T."/>
            <person name="Northen T.R."/>
            <person name="Mayali X."/>
            <person name="Li W.J."/>
            <person name="Hedlund B.P."/>
        </authorList>
    </citation>
    <scope>NUCLEOTIDE SEQUENCE [LARGE SCALE GENOMIC DNA]</scope>
    <source>
        <strain evidence="1 2">YIM 72310</strain>
    </source>
</reference>
<evidence type="ECO:0000313" key="1">
    <source>
        <dbReference type="EMBL" id="WBL35087.1"/>
    </source>
</evidence>
<name>A0ABY7M429_9CHLR</name>
<accession>A0ABY7M429</accession>
<dbReference type="RefSeq" id="WP_270055615.1">
    <property type="nucleotide sequence ID" value="NZ_CP115149.1"/>
</dbReference>